<evidence type="ECO:0000256" key="2">
    <source>
        <dbReference type="ARBA" id="ARBA00023015"/>
    </source>
</evidence>
<evidence type="ECO:0000256" key="1">
    <source>
        <dbReference type="ARBA" id="ARBA00022553"/>
    </source>
</evidence>
<dbReference type="Pfam" id="PF00196">
    <property type="entry name" value="GerE"/>
    <property type="match status" value="1"/>
</dbReference>
<dbReference type="PROSITE" id="PS50043">
    <property type="entry name" value="HTH_LUXR_2"/>
    <property type="match status" value="1"/>
</dbReference>
<dbReference type="FunCoup" id="A0A5Q0BJI8">
    <property type="interactions" value="203"/>
</dbReference>
<dbReference type="RefSeq" id="WP_153248350.1">
    <property type="nucleotide sequence ID" value="NZ_CP044205.1"/>
</dbReference>
<dbReference type="GO" id="GO:0003677">
    <property type="term" value="F:DNA binding"/>
    <property type="evidence" value="ECO:0007669"/>
    <property type="project" value="UniProtKB-KW"/>
</dbReference>
<dbReference type="InterPro" id="IPR001789">
    <property type="entry name" value="Sig_transdc_resp-reg_receiver"/>
</dbReference>
<keyword evidence="2" id="KW-0805">Transcription regulation</keyword>
<dbReference type="CDD" id="cd06170">
    <property type="entry name" value="LuxR_C_like"/>
    <property type="match status" value="1"/>
</dbReference>
<dbReference type="SUPFAM" id="SSF52172">
    <property type="entry name" value="CheY-like"/>
    <property type="match status" value="1"/>
</dbReference>
<dbReference type="Proteomes" id="UP000325755">
    <property type="component" value="Chromosome"/>
</dbReference>
<evidence type="ECO:0000259" key="7">
    <source>
        <dbReference type="PROSITE" id="PS50110"/>
    </source>
</evidence>
<dbReference type="SMART" id="SM00421">
    <property type="entry name" value="HTH_LUXR"/>
    <property type="match status" value="1"/>
</dbReference>
<feature type="domain" description="Response regulatory" evidence="7">
    <location>
        <begin position="3"/>
        <end position="119"/>
    </location>
</feature>
<dbReference type="EMBL" id="CP044205">
    <property type="protein sequence ID" value="QFY42371.1"/>
    <property type="molecule type" value="Genomic_DNA"/>
</dbReference>
<dbReference type="PROSITE" id="PS50110">
    <property type="entry name" value="RESPONSE_REGULATORY"/>
    <property type="match status" value="1"/>
</dbReference>
<dbReference type="Gene3D" id="3.40.50.2300">
    <property type="match status" value="1"/>
</dbReference>
<dbReference type="SMART" id="SM00448">
    <property type="entry name" value="REC"/>
    <property type="match status" value="1"/>
</dbReference>
<evidence type="ECO:0000256" key="5">
    <source>
        <dbReference type="PROSITE-ProRule" id="PRU00169"/>
    </source>
</evidence>
<dbReference type="SUPFAM" id="SSF46894">
    <property type="entry name" value="C-terminal effector domain of the bipartite response regulators"/>
    <property type="match status" value="1"/>
</dbReference>
<gene>
    <name evidence="8" type="ORF">F6R98_06810</name>
</gene>
<sequence>MIRLLIADDHAILRDGLKNLFAFVDDITVAAEAADHEQLLDKLKQERFDLILLDMNMPGLHGVDLIARIRADDKQVPILILSMYSELPIVQRALKAGASGYLTKGSGGAILIEAIRKVANGGHFIEHALAEQIFFAAGVTGKTSLRHEKLSKREIQTLCLLGRGDSVSEIGAKLNISSKTASSHKCALMQKMGFTNNADLVRYAMENGLTDES</sequence>
<dbReference type="CDD" id="cd17535">
    <property type="entry name" value="REC_NarL-like"/>
    <property type="match status" value="1"/>
</dbReference>
<keyword evidence="1 5" id="KW-0597">Phosphoprotein</keyword>
<feature type="modified residue" description="4-aspartylphosphate" evidence="5">
    <location>
        <position position="54"/>
    </location>
</feature>
<dbReference type="PANTHER" id="PTHR43214:SF41">
    <property type="entry name" value="NITRATE_NITRITE RESPONSE REGULATOR PROTEIN NARP"/>
    <property type="match status" value="1"/>
</dbReference>
<dbReference type="InterPro" id="IPR058245">
    <property type="entry name" value="NreC/VraR/RcsB-like_REC"/>
</dbReference>
<dbReference type="Pfam" id="PF00072">
    <property type="entry name" value="Response_reg"/>
    <property type="match status" value="1"/>
</dbReference>
<feature type="domain" description="HTH luxR-type" evidence="6">
    <location>
        <begin position="143"/>
        <end position="208"/>
    </location>
</feature>
<keyword evidence="9" id="KW-1185">Reference proteome</keyword>
<organism evidence="8 9">
    <name type="scientific">Candidatus Methylospira mobilis</name>
    <dbReference type="NCBI Taxonomy" id="1808979"/>
    <lineage>
        <taxon>Bacteria</taxon>
        <taxon>Pseudomonadati</taxon>
        <taxon>Pseudomonadota</taxon>
        <taxon>Gammaproteobacteria</taxon>
        <taxon>Methylococcales</taxon>
        <taxon>Methylococcaceae</taxon>
        <taxon>Candidatus Methylospira</taxon>
    </lineage>
</organism>
<dbReference type="InParanoid" id="A0A5Q0BJI8"/>
<reference evidence="8 9" key="1">
    <citation type="submission" date="2019-09" db="EMBL/GenBank/DDBJ databases">
        <title>Ecophysiology of the spiral-shaped methanotroph Methylospira mobilis as revealed by the complete genome sequence.</title>
        <authorList>
            <person name="Oshkin I.Y."/>
            <person name="Dedysh S.N."/>
            <person name="Miroshnikov K."/>
            <person name="Danilova O.V."/>
            <person name="Hakobyan A."/>
            <person name="Liesack W."/>
        </authorList>
    </citation>
    <scope>NUCLEOTIDE SEQUENCE [LARGE SCALE GENOMIC DNA]</scope>
    <source>
        <strain evidence="8 9">Shm1</strain>
    </source>
</reference>
<dbReference type="PRINTS" id="PR00038">
    <property type="entry name" value="HTHLUXR"/>
</dbReference>
<dbReference type="GO" id="GO:0006355">
    <property type="term" value="P:regulation of DNA-templated transcription"/>
    <property type="evidence" value="ECO:0007669"/>
    <property type="project" value="InterPro"/>
</dbReference>
<dbReference type="InterPro" id="IPR011006">
    <property type="entry name" value="CheY-like_superfamily"/>
</dbReference>
<evidence type="ECO:0000313" key="8">
    <source>
        <dbReference type="EMBL" id="QFY42371.1"/>
    </source>
</evidence>
<evidence type="ECO:0000256" key="3">
    <source>
        <dbReference type="ARBA" id="ARBA00023125"/>
    </source>
</evidence>
<keyword evidence="3" id="KW-0238">DNA-binding</keyword>
<dbReference type="InterPro" id="IPR016032">
    <property type="entry name" value="Sig_transdc_resp-reg_C-effctor"/>
</dbReference>
<name>A0A5Q0BJI8_9GAMM</name>
<proteinExistence type="predicted"/>
<keyword evidence="4" id="KW-0804">Transcription</keyword>
<dbReference type="GO" id="GO:0000160">
    <property type="term" value="P:phosphorelay signal transduction system"/>
    <property type="evidence" value="ECO:0007669"/>
    <property type="project" value="InterPro"/>
</dbReference>
<dbReference type="InterPro" id="IPR039420">
    <property type="entry name" value="WalR-like"/>
</dbReference>
<evidence type="ECO:0000313" key="9">
    <source>
        <dbReference type="Proteomes" id="UP000325755"/>
    </source>
</evidence>
<dbReference type="PANTHER" id="PTHR43214">
    <property type="entry name" value="TWO-COMPONENT RESPONSE REGULATOR"/>
    <property type="match status" value="1"/>
</dbReference>
<dbReference type="KEGG" id="mmob:F6R98_06810"/>
<dbReference type="AlphaFoldDB" id="A0A5Q0BJI8"/>
<accession>A0A5Q0BJI8</accession>
<protein>
    <submittedName>
        <fullName evidence="8">Response regulator transcription factor</fullName>
    </submittedName>
</protein>
<dbReference type="OrthoDB" id="9796655at2"/>
<evidence type="ECO:0000259" key="6">
    <source>
        <dbReference type="PROSITE" id="PS50043"/>
    </source>
</evidence>
<evidence type="ECO:0000256" key="4">
    <source>
        <dbReference type="ARBA" id="ARBA00023163"/>
    </source>
</evidence>
<dbReference type="InterPro" id="IPR000792">
    <property type="entry name" value="Tscrpt_reg_LuxR_C"/>
</dbReference>